<keyword evidence="1" id="KW-0472">Membrane</keyword>
<name>A0A1A7RF96_9GAMM</name>
<dbReference type="SUPFAM" id="SSF54001">
    <property type="entry name" value="Cysteine proteinases"/>
    <property type="match status" value="1"/>
</dbReference>
<feature type="transmembrane region" description="Helical" evidence="1">
    <location>
        <begin position="162"/>
        <end position="183"/>
    </location>
</feature>
<sequence length="670" mass="76367">MIQPSIQRAILLTLALVLATQVLYIPMATTLVFFIIWICLLLNMRVNKKPLSKVWTYLLTLSALISIYLSHKTFIGVDAGVAVLTTFLFAKSLETKNKRDVIIIFNFALFVIASSFLFSQSFGMAALVLTALMSCFIGLYRLQTIGFSQNLIGEIQAIKQDIGHVGKFISLAVPFFILLFLFFPRLPPLWHIPIPENKATTGISDSMSPGDIAELSQSSSLAFRIIGDIQALPPRTELYWRGMALDEYDGTKWTSHFVNQQATQFDVSQILPSKTLKYQYLAADPSVMWVMALEQSVPTEPRFLFGQDGRITPYRLTARTEPIQLKWLGIASLPQVVQSQWLAKLNTRYVHQLDYKSQRLAQELWGKSGADPERYIDQVFHWYQNNNFVYTLSPGVLGQNRIDDFLFGSRQGFCEHFASSFAMLMRYAGVPARIVVGYQGGQLAPDGKSWEVRQLDAHAWTEVYVNQNWRRIDPTAIIAPQRIDGGMQDYMAQDRTIFGTKQSTWAYQQFAILKKVRVWSDYASYQWQSKVVGYNTESQQQWFKKLGVNSAYAGGLILVLSIGGVVVFYFIWIMWKKRKSLSPLEREITNFAKKLPLNLQKGTSESFRHWLQRLAENVPEQEKDSFEQAITLFEQEIYVGRALSSQDIQCFKALLKTCTQSLKNSEKGLS</sequence>
<feature type="transmembrane region" description="Helical" evidence="1">
    <location>
        <begin position="22"/>
        <end position="42"/>
    </location>
</feature>
<dbReference type="RefSeq" id="WP_067762754.1">
    <property type="nucleotide sequence ID" value="NZ_LZDS01000009.1"/>
</dbReference>
<keyword evidence="4" id="KW-1185">Reference proteome</keyword>
<feature type="domain" description="Transglutaminase-like" evidence="2">
    <location>
        <begin position="406"/>
        <end position="476"/>
    </location>
</feature>
<evidence type="ECO:0000313" key="3">
    <source>
        <dbReference type="EMBL" id="OBX29347.1"/>
    </source>
</evidence>
<dbReference type="InterPro" id="IPR002931">
    <property type="entry name" value="Transglutaminase-like"/>
</dbReference>
<evidence type="ECO:0000256" key="1">
    <source>
        <dbReference type="SAM" id="Phobius"/>
    </source>
</evidence>
<dbReference type="SMART" id="SM00460">
    <property type="entry name" value="TGc"/>
    <property type="match status" value="1"/>
</dbReference>
<protein>
    <submittedName>
        <fullName evidence="3">Transglutaminase</fullName>
    </submittedName>
</protein>
<feature type="transmembrane region" description="Helical" evidence="1">
    <location>
        <begin position="100"/>
        <end position="118"/>
    </location>
</feature>
<feature type="transmembrane region" description="Helical" evidence="1">
    <location>
        <begin position="75"/>
        <end position="93"/>
    </location>
</feature>
<keyword evidence="1" id="KW-1133">Transmembrane helix</keyword>
<dbReference type="STRING" id="1443941.A9J31_13995"/>
<dbReference type="InterPro" id="IPR052901">
    <property type="entry name" value="Bact_TGase-like"/>
</dbReference>
<dbReference type="AlphaFoldDB" id="A0A1A7RF96"/>
<dbReference type="PANTHER" id="PTHR42736">
    <property type="entry name" value="PROTEIN-GLUTAMINE GAMMA-GLUTAMYLTRANSFERASE"/>
    <property type="match status" value="1"/>
</dbReference>
<dbReference type="Proteomes" id="UP000185753">
    <property type="component" value="Unassembled WGS sequence"/>
</dbReference>
<dbReference type="InterPro" id="IPR038765">
    <property type="entry name" value="Papain-like_cys_pep_sf"/>
</dbReference>
<organism evidence="3 4">
    <name type="scientific">Acinetobacter gandensis</name>
    <dbReference type="NCBI Taxonomy" id="1443941"/>
    <lineage>
        <taxon>Bacteria</taxon>
        <taxon>Pseudomonadati</taxon>
        <taxon>Pseudomonadota</taxon>
        <taxon>Gammaproteobacteria</taxon>
        <taxon>Moraxellales</taxon>
        <taxon>Moraxellaceae</taxon>
        <taxon>Acinetobacter</taxon>
    </lineage>
</organism>
<evidence type="ECO:0000313" key="4">
    <source>
        <dbReference type="Proteomes" id="UP000185753"/>
    </source>
</evidence>
<keyword evidence="1" id="KW-0812">Transmembrane</keyword>
<comment type="caution">
    <text evidence="3">The sequence shown here is derived from an EMBL/GenBank/DDBJ whole genome shotgun (WGS) entry which is preliminary data.</text>
</comment>
<feature type="transmembrane region" description="Helical" evidence="1">
    <location>
        <begin position="54"/>
        <end position="69"/>
    </location>
</feature>
<dbReference type="Pfam" id="PF11992">
    <property type="entry name" value="TgpA_N"/>
    <property type="match status" value="1"/>
</dbReference>
<feature type="transmembrane region" description="Helical" evidence="1">
    <location>
        <begin position="124"/>
        <end position="142"/>
    </location>
</feature>
<dbReference type="Gene3D" id="3.10.620.30">
    <property type="match status" value="1"/>
</dbReference>
<reference evidence="4" key="1">
    <citation type="submission" date="2016-06" db="EMBL/GenBank/DDBJ databases">
        <authorList>
            <person name="Radolfova-Krizova L."/>
            <person name="Nemec A."/>
        </authorList>
    </citation>
    <scope>NUCLEOTIDE SEQUENCE [LARGE SCALE GENOMIC DNA]</scope>
    <source>
        <strain evidence="4">ANC 4275</strain>
    </source>
</reference>
<dbReference type="PANTHER" id="PTHR42736:SF1">
    <property type="entry name" value="PROTEIN-GLUTAMINE GAMMA-GLUTAMYLTRANSFERASE"/>
    <property type="match status" value="1"/>
</dbReference>
<proteinExistence type="predicted"/>
<gene>
    <name evidence="3" type="ORF">A9J31_13995</name>
</gene>
<dbReference type="EMBL" id="LZDS01000009">
    <property type="protein sequence ID" value="OBX29347.1"/>
    <property type="molecule type" value="Genomic_DNA"/>
</dbReference>
<accession>A0A1A7RF96</accession>
<dbReference type="InterPro" id="IPR021878">
    <property type="entry name" value="TgpA_N"/>
</dbReference>
<dbReference type="OrthoDB" id="9804872at2"/>
<evidence type="ECO:0000259" key="2">
    <source>
        <dbReference type="SMART" id="SM00460"/>
    </source>
</evidence>
<dbReference type="Pfam" id="PF01841">
    <property type="entry name" value="Transglut_core"/>
    <property type="match status" value="1"/>
</dbReference>
<feature type="transmembrane region" description="Helical" evidence="1">
    <location>
        <begin position="551"/>
        <end position="575"/>
    </location>
</feature>